<protein>
    <submittedName>
        <fullName evidence="1">Uncharacterized protein</fullName>
    </submittedName>
</protein>
<keyword evidence="2" id="KW-1185">Reference proteome</keyword>
<sequence length="111" mass="12338">MRSPSGLPCPPLPPAPLATHSLPPALPCRCACSYPLLTVVGVAASTVVYCSYRALAHNPDVHLSKIHKHDELSESAEHMERAEKYWHSIFRKAWLSRVHDGDVVDARMMRV</sequence>
<organism evidence="1 2">
    <name type="scientific">Chlorella ohadii</name>
    <dbReference type="NCBI Taxonomy" id="2649997"/>
    <lineage>
        <taxon>Eukaryota</taxon>
        <taxon>Viridiplantae</taxon>
        <taxon>Chlorophyta</taxon>
        <taxon>core chlorophytes</taxon>
        <taxon>Trebouxiophyceae</taxon>
        <taxon>Chlorellales</taxon>
        <taxon>Chlorellaceae</taxon>
        <taxon>Chlorella clade</taxon>
        <taxon>Chlorella</taxon>
    </lineage>
</organism>
<dbReference type="InterPro" id="IPR010530">
    <property type="entry name" value="B12D"/>
</dbReference>
<gene>
    <name evidence="1" type="ORF">COHA_001330</name>
</gene>
<evidence type="ECO:0000313" key="2">
    <source>
        <dbReference type="Proteomes" id="UP001205105"/>
    </source>
</evidence>
<dbReference type="AlphaFoldDB" id="A0AAD5DW51"/>
<evidence type="ECO:0000313" key="1">
    <source>
        <dbReference type="EMBL" id="KAI7845125.1"/>
    </source>
</evidence>
<name>A0AAD5DW51_9CHLO</name>
<dbReference type="Proteomes" id="UP001205105">
    <property type="component" value="Unassembled WGS sequence"/>
</dbReference>
<reference evidence="1" key="1">
    <citation type="submission" date="2020-11" db="EMBL/GenBank/DDBJ databases">
        <title>Chlorella ohadii genome sequencing and assembly.</title>
        <authorList>
            <person name="Murik O."/>
            <person name="Treves H."/>
            <person name="Kedem I."/>
            <person name="Shotland Y."/>
            <person name="Kaplan A."/>
        </authorList>
    </citation>
    <scope>NUCLEOTIDE SEQUENCE</scope>
    <source>
        <strain evidence="1">1</strain>
    </source>
</reference>
<comment type="caution">
    <text evidence="1">The sequence shown here is derived from an EMBL/GenBank/DDBJ whole genome shotgun (WGS) entry which is preliminary data.</text>
</comment>
<accession>A0AAD5DW51</accession>
<dbReference type="Pfam" id="PF06522">
    <property type="entry name" value="B12D"/>
    <property type="match status" value="1"/>
</dbReference>
<proteinExistence type="predicted"/>
<dbReference type="EMBL" id="JADXDR010000021">
    <property type="protein sequence ID" value="KAI7845125.1"/>
    <property type="molecule type" value="Genomic_DNA"/>
</dbReference>